<comment type="function">
    <text evidence="8">Also involved in hydrogenase metallocenter assembly, probably by participating in the nickel insertion step. This function in hydrogenase biosynthesis requires chaperone activity and the presence of the metal-binding domain, but not PPIase activity.</text>
</comment>
<dbReference type="PANTHER" id="PTHR47861:SF3">
    <property type="entry name" value="FKBP-TYPE PEPTIDYL-PROLYL CIS-TRANS ISOMERASE SLYD"/>
    <property type="match status" value="1"/>
</dbReference>
<dbReference type="InterPro" id="IPR048261">
    <property type="entry name" value="SlpA/SlyD-like_ins_sf"/>
</dbReference>
<dbReference type="GO" id="GO:0003755">
    <property type="term" value="F:peptidyl-prolyl cis-trans isomerase activity"/>
    <property type="evidence" value="ECO:0007669"/>
    <property type="project" value="UniProtKB-UniRule"/>
</dbReference>
<dbReference type="RefSeq" id="WP_018921005.1">
    <property type="nucleotide sequence ID" value="NZ_JBQNBD010000005.1"/>
</dbReference>
<keyword evidence="7 9" id="KW-0413">Isomerase</keyword>
<evidence type="ECO:0000313" key="13">
    <source>
        <dbReference type="Proteomes" id="UP000274578"/>
    </source>
</evidence>
<evidence type="ECO:0000256" key="9">
    <source>
        <dbReference type="PROSITE-ProRule" id="PRU00277"/>
    </source>
</evidence>
<dbReference type="InterPro" id="IPR046357">
    <property type="entry name" value="PPIase_dom_sf"/>
</dbReference>
<accession>A0A448L9P3</accession>
<protein>
    <recommendedName>
        <fullName evidence="10">Peptidyl-prolyl cis-trans isomerase</fullName>
        <ecNumber evidence="10">5.2.1.8</ecNumber>
    </recommendedName>
</protein>
<dbReference type="SUPFAM" id="SSF54534">
    <property type="entry name" value="FKBP-like"/>
    <property type="match status" value="1"/>
</dbReference>
<dbReference type="PROSITE" id="PS50059">
    <property type="entry name" value="FKBP_PPIASE"/>
    <property type="match status" value="1"/>
</dbReference>
<reference evidence="12 13" key="1">
    <citation type="submission" date="2018-12" db="EMBL/GenBank/DDBJ databases">
        <authorList>
            <consortium name="Pathogen Informatics"/>
        </authorList>
    </citation>
    <scope>NUCLEOTIDE SEQUENCE [LARGE SCALE GENOMIC DNA]</scope>
    <source>
        <strain evidence="12 13">NCTC13071</strain>
    </source>
</reference>
<dbReference type="AlphaFoldDB" id="A0A448L9P3"/>
<keyword evidence="5 9" id="KW-0697">Rotamase</keyword>
<feature type="domain" description="PPIase FKBP-type" evidence="11">
    <location>
        <begin position="6"/>
        <end position="75"/>
    </location>
</feature>
<keyword evidence="4" id="KW-0963">Cytoplasm</keyword>
<dbReference type="Proteomes" id="UP000274578">
    <property type="component" value="Chromosome 1"/>
</dbReference>
<name>A0A448L9P3_9BACT</name>
<dbReference type="GO" id="GO:0042026">
    <property type="term" value="P:protein refolding"/>
    <property type="evidence" value="ECO:0007669"/>
    <property type="project" value="UniProtKB-ARBA"/>
</dbReference>
<evidence type="ECO:0000256" key="10">
    <source>
        <dbReference type="RuleBase" id="RU003915"/>
    </source>
</evidence>
<evidence type="ECO:0000256" key="7">
    <source>
        <dbReference type="ARBA" id="ARBA00023235"/>
    </source>
</evidence>
<evidence type="ECO:0000256" key="3">
    <source>
        <dbReference type="ARBA" id="ARBA00006577"/>
    </source>
</evidence>
<dbReference type="PANTHER" id="PTHR47861">
    <property type="entry name" value="FKBP-TYPE PEPTIDYL-PROLYL CIS-TRANS ISOMERASE SLYD"/>
    <property type="match status" value="1"/>
</dbReference>
<evidence type="ECO:0000259" key="11">
    <source>
        <dbReference type="PROSITE" id="PS50059"/>
    </source>
</evidence>
<dbReference type="Pfam" id="PF00254">
    <property type="entry name" value="FKBP_C"/>
    <property type="match status" value="1"/>
</dbReference>
<keyword evidence="6" id="KW-0143">Chaperone</keyword>
<dbReference type="InterPro" id="IPR001179">
    <property type="entry name" value="PPIase_FKBP_dom"/>
</dbReference>
<gene>
    <name evidence="12" type="primary">slyD</name>
    <name evidence="12" type="ORF">NCTC13071_02755</name>
</gene>
<proteinExistence type="inferred from homology"/>
<dbReference type="Gene3D" id="3.10.50.40">
    <property type="match status" value="1"/>
</dbReference>
<dbReference type="GeneID" id="85013465"/>
<comment type="catalytic activity">
    <reaction evidence="1 9 10">
        <text>[protein]-peptidylproline (omega=180) = [protein]-peptidylproline (omega=0)</text>
        <dbReference type="Rhea" id="RHEA:16237"/>
        <dbReference type="Rhea" id="RHEA-COMP:10747"/>
        <dbReference type="Rhea" id="RHEA-COMP:10748"/>
        <dbReference type="ChEBI" id="CHEBI:83833"/>
        <dbReference type="ChEBI" id="CHEBI:83834"/>
        <dbReference type="EC" id="5.2.1.8"/>
    </reaction>
</comment>
<dbReference type="EC" id="5.2.1.8" evidence="10"/>
<dbReference type="KEGG" id="poc:NCTC13071_02755"/>
<organism evidence="12 13">
    <name type="scientific">Segatella oris</name>
    <dbReference type="NCBI Taxonomy" id="28135"/>
    <lineage>
        <taxon>Bacteria</taxon>
        <taxon>Pseudomonadati</taxon>
        <taxon>Bacteroidota</taxon>
        <taxon>Bacteroidia</taxon>
        <taxon>Bacteroidales</taxon>
        <taxon>Prevotellaceae</taxon>
        <taxon>Segatella</taxon>
    </lineage>
</organism>
<dbReference type="Gene3D" id="2.40.10.330">
    <property type="match status" value="1"/>
</dbReference>
<evidence type="ECO:0000256" key="1">
    <source>
        <dbReference type="ARBA" id="ARBA00000971"/>
    </source>
</evidence>
<sequence length="199" mass="21328">MENKISKYIAASYTLYDVTEGKKEVIEQTVDKRPFDFLSGFGITIPAFEEALVNLNKGEHFDFTLTPDQAYGDHNPEHVLDLDKSIFSVNGKFDDEHIVVDAVIPLQNEDGNRFNGHVLAISEDKVKVDLNHPLAGKTLNFVGEIAENREATNEEISKFMNMLSGEGGCSGCGGGCGEGGCESGGEGCCGGSCGGGCHE</sequence>
<evidence type="ECO:0000313" key="12">
    <source>
        <dbReference type="EMBL" id="VEH16715.1"/>
    </source>
</evidence>
<comment type="similarity">
    <text evidence="3 10">Belongs to the FKBP-type PPIase family.</text>
</comment>
<evidence type="ECO:0000256" key="5">
    <source>
        <dbReference type="ARBA" id="ARBA00023110"/>
    </source>
</evidence>
<evidence type="ECO:0000256" key="6">
    <source>
        <dbReference type="ARBA" id="ARBA00023186"/>
    </source>
</evidence>
<evidence type="ECO:0000256" key="4">
    <source>
        <dbReference type="ARBA" id="ARBA00022490"/>
    </source>
</evidence>
<evidence type="ECO:0000256" key="8">
    <source>
        <dbReference type="ARBA" id="ARBA00037071"/>
    </source>
</evidence>
<evidence type="ECO:0000256" key="2">
    <source>
        <dbReference type="ARBA" id="ARBA00004496"/>
    </source>
</evidence>
<comment type="subcellular location">
    <subcellularLocation>
        <location evidence="2">Cytoplasm</location>
    </subcellularLocation>
</comment>
<dbReference type="EMBL" id="LR134384">
    <property type="protein sequence ID" value="VEH16715.1"/>
    <property type="molecule type" value="Genomic_DNA"/>
</dbReference>
<dbReference type="GO" id="GO:0005737">
    <property type="term" value="C:cytoplasm"/>
    <property type="evidence" value="ECO:0007669"/>
    <property type="project" value="UniProtKB-SubCell"/>
</dbReference>